<dbReference type="AlphaFoldDB" id="A0AA38U1J8"/>
<proteinExistence type="predicted"/>
<organism evidence="8 9">
    <name type="scientific">Centaurea solstitialis</name>
    <name type="common">yellow star-thistle</name>
    <dbReference type="NCBI Taxonomy" id="347529"/>
    <lineage>
        <taxon>Eukaryota</taxon>
        <taxon>Viridiplantae</taxon>
        <taxon>Streptophyta</taxon>
        <taxon>Embryophyta</taxon>
        <taxon>Tracheophyta</taxon>
        <taxon>Spermatophyta</taxon>
        <taxon>Magnoliopsida</taxon>
        <taxon>eudicotyledons</taxon>
        <taxon>Gunneridae</taxon>
        <taxon>Pentapetalae</taxon>
        <taxon>asterids</taxon>
        <taxon>campanulids</taxon>
        <taxon>Asterales</taxon>
        <taxon>Asteraceae</taxon>
        <taxon>Carduoideae</taxon>
        <taxon>Cardueae</taxon>
        <taxon>Centaureinae</taxon>
        <taxon>Centaurea</taxon>
    </lineage>
</organism>
<feature type="domain" description="Reverse transcriptase RNase H-like" evidence="7">
    <location>
        <begin position="2"/>
        <end position="84"/>
    </location>
</feature>
<dbReference type="Proteomes" id="UP001172457">
    <property type="component" value="Chromosome 2"/>
</dbReference>
<dbReference type="InterPro" id="IPR041373">
    <property type="entry name" value="RT_RNaseH"/>
</dbReference>
<evidence type="ECO:0000313" key="8">
    <source>
        <dbReference type="EMBL" id="KAJ9561492.1"/>
    </source>
</evidence>
<gene>
    <name evidence="8" type="ORF">OSB04_006652</name>
</gene>
<keyword evidence="5" id="KW-0378">Hydrolase</keyword>
<evidence type="ECO:0000256" key="4">
    <source>
        <dbReference type="ARBA" id="ARBA00022759"/>
    </source>
</evidence>
<name>A0AA38U1J8_9ASTR</name>
<reference evidence="8" key="1">
    <citation type="submission" date="2023-03" db="EMBL/GenBank/DDBJ databases">
        <title>Chromosome-scale reference genome and RAD-based genetic map of yellow starthistle (Centaurea solstitialis) reveal putative structural variation and QTLs associated with invader traits.</title>
        <authorList>
            <person name="Reatini B."/>
            <person name="Cang F.A."/>
            <person name="Jiang Q."/>
            <person name="Mckibben M.T.W."/>
            <person name="Barker M.S."/>
            <person name="Rieseberg L.H."/>
            <person name="Dlugosch K.M."/>
        </authorList>
    </citation>
    <scope>NUCLEOTIDE SEQUENCE</scope>
    <source>
        <strain evidence="8">CAN-66</strain>
        <tissue evidence="8">Leaf</tissue>
    </source>
</reference>
<evidence type="ECO:0000256" key="1">
    <source>
        <dbReference type="ARBA" id="ARBA00022679"/>
    </source>
</evidence>
<evidence type="ECO:0000256" key="6">
    <source>
        <dbReference type="ARBA" id="ARBA00022918"/>
    </source>
</evidence>
<dbReference type="PANTHER" id="PTHR34072">
    <property type="entry name" value="ENZYMATIC POLYPROTEIN-RELATED"/>
    <property type="match status" value="1"/>
</dbReference>
<keyword evidence="9" id="KW-1185">Reference proteome</keyword>
<accession>A0AA38U1J8</accession>
<dbReference type="GO" id="GO:0003964">
    <property type="term" value="F:RNA-directed DNA polymerase activity"/>
    <property type="evidence" value="ECO:0007669"/>
    <property type="project" value="UniProtKB-KW"/>
</dbReference>
<evidence type="ECO:0000259" key="7">
    <source>
        <dbReference type="Pfam" id="PF17917"/>
    </source>
</evidence>
<evidence type="ECO:0000256" key="3">
    <source>
        <dbReference type="ARBA" id="ARBA00022722"/>
    </source>
</evidence>
<dbReference type="EMBL" id="JARYMX010000002">
    <property type="protein sequence ID" value="KAJ9561492.1"/>
    <property type="molecule type" value="Genomic_DNA"/>
</dbReference>
<dbReference type="Pfam" id="PF17917">
    <property type="entry name" value="RT_RNaseH"/>
    <property type="match status" value="1"/>
</dbReference>
<comment type="caution">
    <text evidence="8">The sequence shown here is derived from an EMBL/GenBank/DDBJ whole genome shotgun (WGS) entry which is preliminary data.</text>
</comment>
<evidence type="ECO:0000256" key="2">
    <source>
        <dbReference type="ARBA" id="ARBA00022695"/>
    </source>
</evidence>
<dbReference type="GO" id="GO:0016787">
    <property type="term" value="F:hydrolase activity"/>
    <property type="evidence" value="ECO:0007669"/>
    <property type="project" value="UniProtKB-KW"/>
</dbReference>
<keyword evidence="1" id="KW-0808">Transferase</keyword>
<protein>
    <recommendedName>
        <fullName evidence="7">Reverse transcriptase RNase H-like domain-containing protein</fullName>
    </recommendedName>
</protein>
<keyword evidence="6" id="KW-0695">RNA-directed DNA polymerase</keyword>
<dbReference type="SUPFAM" id="SSF56672">
    <property type="entry name" value="DNA/RNA polymerases"/>
    <property type="match status" value="1"/>
</dbReference>
<evidence type="ECO:0000256" key="5">
    <source>
        <dbReference type="ARBA" id="ARBA00022801"/>
    </source>
</evidence>
<evidence type="ECO:0000313" key="9">
    <source>
        <dbReference type="Proteomes" id="UP001172457"/>
    </source>
</evidence>
<dbReference type="GO" id="GO:0004519">
    <property type="term" value="F:endonuclease activity"/>
    <property type="evidence" value="ECO:0007669"/>
    <property type="project" value="UniProtKB-KW"/>
</dbReference>
<dbReference type="InterPro" id="IPR043502">
    <property type="entry name" value="DNA/RNA_pol_sf"/>
</dbReference>
<keyword evidence="3" id="KW-0540">Nuclease</keyword>
<keyword evidence="2" id="KW-0548">Nucleotidyltransferase</keyword>
<keyword evidence="4" id="KW-0255">Endonuclease</keyword>
<sequence>MTVYCDVTYHGLGCVLMQRGKLRTHEANYSTRDLELATLVFASKLWRHYLCGVKCTIYTDRKSLRYFLDQRKLNMEQNQWLDVIKVLPGMLELDPPVIDQTKIPLVLTGVTLECLVTLDV</sequence>